<feature type="non-terminal residue" evidence="2">
    <location>
        <position position="246"/>
    </location>
</feature>
<name>A0A2H3CEP8_ARMGA</name>
<keyword evidence="1" id="KW-0233">DNA recombination</keyword>
<organism evidence="2 3">
    <name type="scientific">Armillaria gallica</name>
    <name type="common">Bulbous honey fungus</name>
    <name type="synonym">Armillaria bulbosa</name>
    <dbReference type="NCBI Taxonomy" id="47427"/>
    <lineage>
        <taxon>Eukaryota</taxon>
        <taxon>Fungi</taxon>
        <taxon>Dikarya</taxon>
        <taxon>Basidiomycota</taxon>
        <taxon>Agaricomycotina</taxon>
        <taxon>Agaricomycetes</taxon>
        <taxon>Agaricomycetidae</taxon>
        <taxon>Agaricales</taxon>
        <taxon>Marasmiineae</taxon>
        <taxon>Physalacriaceae</taxon>
        <taxon>Armillaria</taxon>
    </lineage>
</organism>
<dbReference type="Gene3D" id="1.10.443.10">
    <property type="entry name" value="Intergrase catalytic core"/>
    <property type="match status" value="1"/>
</dbReference>
<dbReference type="OMA" id="VEWIPKG"/>
<accession>A0A2H3CEP8</accession>
<dbReference type="InParanoid" id="A0A2H3CEP8"/>
<dbReference type="GO" id="GO:0006310">
    <property type="term" value="P:DNA recombination"/>
    <property type="evidence" value="ECO:0007669"/>
    <property type="project" value="UniProtKB-KW"/>
</dbReference>
<evidence type="ECO:0000256" key="1">
    <source>
        <dbReference type="ARBA" id="ARBA00023172"/>
    </source>
</evidence>
<reference evidence="3" key="1">
    <citation type="journal article" date="2017" name="Nat. Ecol. Evol.">
        <title>Genome expansion and lineage-specific genetic innovations in the forest pathogenic fungi Armillaria.</title>
        <authorList>
            <person name="Sipos G."/>
            <person name="Prasanna A.N."/>
            <person name="Walter M.C."/>
            <person name="O'Connor E."/>
            <person name="Balint B."/>
            <person name="Krizsan K."/>
            <person name="Kiss B."/>
            <person name="Hess J."/>
            <person name="Varga T."/>
            <person name="Slot J."/>
            <person name="Riley R."/>
            <person name="Boka B."/>
            <person name="Rigling D."/>
            <person name="Barry K."/>
            <person name="Lee J."/>
            <person name="Mihaltcheva S."/>
            <person name="LaButti K."/>
            <person name="Lipzen A."/>
            <person name="Waldron R."/>
            <person name="Moloney N.M."/>
            <person name="Sperisen C."/>
            <person name="Kredics L."/>
            <person name="Vagvoelgyi C."/>
            <person name="Patrignani A."/>
            <person name="Fitzpatrick D."/>
            <person name="Nagy I."/>
            <person name="Doyle S."/>
            <person name="Anderson J.B."/>
            <person name="Grigoriev I.V."/>
            <person name="Gueldener U."/>
            <person name="Muensterkoetter M."/>
            <person name="Nagy L.G."/>
        </authorList>
    </citation>
    <scope>NUCLEOTIDE SEQUENCE [LARGE SCALE GENOMIC DNA]</scope>
    <source>
        <strain evidence="3">Ar21-2</strain>
    </source>
</reference>
<dbReference type="SUPFAM" id="SSF56349">
    <property type="entry name" value="DNA breaking-rejoining enzymes"/>
    <property type="match status" value="1"/>
</dbReference>
<dbReference type="InterPro" id="IPR013762">
    <property type="entry name" value="Integrase-like_cat_sf"/>
</dbReference>
<proteinExistence type="predicted"/>
<feature type="non-terminal residue" evidence="2">
    <location>
        <position position="1"/>
    </location>
</feature>
<protein>
    <submittedName>
        <fullName evidence="2">Uncharacterized protein</fullName>
    </submittedName>
</protein>
<sequence length="246" mass="28191">LHGFSIEPTTDTLSFFVMYMSHHIEPHSVGSYLSGIVSQLEPHFPNVRIVRNSMLVARTLKGCKRLRSKPIHRKQRISRDHLHRALHSLNPSSSYDDVLFVAMLFTGFYGLLSLGEMMMPDNTSLRNPCKYSRRSSVEWIPKGFAFWLPTHKTDTTFEGSRIVIPHKDDISINAVPTFHRYLTLCDEKFPFNPFLWMRENGSVPARAWFLHRLWKLIPDKGFASQSIRSGGITALAEDGVSPHLIQ</sequence>
<evidence type="ECO:0000313" key="2">
    <source>
        <dbReference type="EMBL" id="PBK81541.1"/>
    </source>
</evidence>
<dbReference type="GO" id="GO:0015074">
    <property type="term" value="P:DNA integration"/>
    <property type="evidence" value="ECO:0007669"/>
    <property type="project" value="InterPro"/>
</dbReference>
<dbReference type="GO" id="GO:0003677">
    <property type="term" value="F:DNA binding"/>
    <property type="evidence" value="ECO:0007669"/>
    <property type="project" value="InterPro"/>
</dbReference>
<dbReference type="Proteomes" id="UP000217790">
    <property type="component" value="Unassembled WGS sequence"/>
</dbReference>
<gene>
    <name evidence="2" type="ORF">ARMGADRAFT_867199</name>
</gene>
<dbReference type="InterPro" id="IPR011010">
    <property type="entry name" value="DNA_brk_join_enz"/>
</dbReference>
<dbReference type="OrthoDB" id="5598396at2759"/>
<dbReference type="AlphaFoldDB" id="A0A2H3CEP8"/>
<evidence type="ECO:0000313" key="3">
    <source>
        <dbReference type="Proteomes" id="UP000217790"/>
    </source>
</evidence>
<dbReference type="EMBL" id="KZ293728">
    <property type="protein sequence ID" value="PBK81541.1"/>
    <property type="molecule type" value="Genomic_DNA"/>
</dbReference>
<dbReference type="STRING" id="47427.A0A2H3CEP8"/>
<keyword evidence="3" id="KW-1185">Reference proteome</keyword>